<feature type="domain" description="Core-binding (CB)" evidence="7">
    <location>
        <begin position="1"/>
        <end position="86"/>
    </location>
</feature>
<dbReference type="InterPro" id="IPR010998">
    <property type="entry name" value="Integrase_recombinase_N"/>
</dbReference>
<dbReference type="GO" id="GO:0003677">
    <property type="term" value="F:DNA binding"/>
    <property type="evidence" value="ECO:0007669"/>
    <property type="project" value="UniProtKB-UniRule"/>
</dbReference>
<dbReference type="RefSeq" id="WP_100064575.1">
    <property type="nucleotide sequence ID" value="NZ_NUSQ01000060.1"/>
</dbReference>
<dbReference type="PANTHER" id="PTHR30349:SF41">
    <property type="entry name" value="INTEGRASE_RECOMBINASE PROTEIN MJ0367-RELATED"/>
    <property type="match status" value="1"/>
</dbReference>
<dbReference type="CDD" id="cd00397">
    <property type="entry name" value="DNA_BRE_C"/>
    <property type="match status" value="1"/>
</dbReference>
<gene>
    <name evidence="8" type="ORF">COF40_15055</name>
</gene>
<dbReference type="InterPro" id="IPR013762">
    <property type="entry name" value="Integrase-like_cat_sf"/>
</dbReference>
<dbReference type="PROSITE" id="PS51898">
    <property type="entry name" value="TYR_RECOMBINASE"/>
    <property type="match status" value="1"/>
</dbReference>
<organism evidence="8 9">
    <name type="scientific">Bacillus toyonensis</name>
    <dbReference type="NCBI Taxonomy" id="155322"/>
    <lineage>
        <taxon>Bacteria</taxon>
        <taxon>Bacillati</taxon>
        <taxon>Bacillota</taxon>
        <taxon>Bacilli</taxon>
        <taxon>Bacillales</taxon>
        <taxon>Bacillaceae</taxon>
        <taxon>Bacillus</taxon>
        <taxon>Bacillus cereus group</taxon>
    </lineage>
</organism>
<dbReference type="SUPFAM" id="SSF56349">
    <property type="entry name" value="DNA breaking-rejoining enzymes"/>
    <property type="match status" value="1"/>
</dbReference>
<dbReference type="GO" id="GO:0006310">
    <property type="term" value="P:DNA recombination"/>
    <property type="evidence" value="ECO:0007669"/>
    <property type="project" value="UniProtKB-KW"/>
</dbReference>
<keyword evidence="2" id="KW-0229">DNA integration</keyword>
<evidence type="ECO:0000256" key="2">
    <source>
        <dbReference type="ARBA" id="ARBA00022908"/>
    </source>
</evidence>
<dbReference type="Pfam" id="PF02899">
    <property type="entry name" value="Phage_int_SAM_1"/>
    <property type="match status" value="1"/>
</dbReference>
<accession>A0A2C4QYC2</accession>
<sequence length="301" mass="35382">MLKDLLKEFMFDMKIKNYSKKTIDTYKYNIGLLITYLNEDHEVDDIEDVATVHMKKFVQYQIGLGKKANYINTLIKSIRSFYNYLVDEEYVSINIMSRIKLLKEDVEAIETFTDKEVAKMIDSYDFKSYLNARNKVIMAMFADTGIRMSELINLQCDWVYDTNLKILGKGSKWRFVPISLMLKKYMIRYERIRVNYFKNKNLEYNNYFLSRAGKPICTVQIENIVKNAGLRAGVRENIRCSPHTIRHYSIQANLRHGLDVYSCSKIAGHESIQVTKRYLQGLETENILEMAQKTSPLMNLR</sequence>
<dbReference type="InterPro" id="IPR044068">
    <property type="entry name" value="CB"/>
</dbReference>
<reference evidence="8 9" key="1">
    <citation type="submission" date="2017-09" db="EMBL/GenBank/DDBJ databases">
        <title>Large-scale bioinformatics analysis of Bacillus genomes uncovers conserved roles of natural products in bacterial physiology.</title>
        <authorList>
            <consortium name="Agbiome Team Llc"/>
            <person name="Bleich R.M."/>
            <person name="Grubbs K.J."/>
            <person name="Santa Maria K.C."/>
            <person name="Allen S.E."/>
            <person name="Farag S."/>
            <person name="Shank E.A."/>
            <person name="Bowers A."/>
        </authorList>
    </citation>
    <scope>NUCLEOTIDE SEQUENCE [LARGE SCALE GENOMIC DNA]</scope>
    <source>
        <strain evidence="8 9">AFS044250</strain>
    </source>
</reference>
<evidence type="ECO:0000256" key="3">
    <source>
        <dbReference type="ARBA" id="ARBA00023125"/>
    </source>
</evidence>
<dbReference type="AlphaFoldDB" id="A0A2C4QYC2"/>
<dbReference type="Pfam" id="PF00589">
    <property type="entry name" value="Phage_integrase"/>
    <property type="match status" value="1"/>
</dbReference>
<dbReference type="GO" id="GO:0015074">
    <property type="term" value="P:DNA integration"/>
    <property type="evidence" value="ECO:0007669"/>
    <property type="project" value="UniProtKB-KW"/>
</dbReference>
<dbReference type="InterPro" id="IPR050090">
    <property type="entry name" value="Tyrosine_recombinase_XerCD"/>
</dbReference>
<evidence type="ECO:0000259" key="7">
    <source>
        <dbReference type="PROSITE" id="PS51900"/>
    </source>
</evidence>
<keyword evidence="4" id="KW-0233">DNA recombination</keyword>
<dbReference type="PANTHER" id="PTHR30349">
    <property type="entry name" value="PHAGE INTEGRASE-RELATED"/>
    <property type="match status" value="1"/>
</dbReference>
<name>A0A2C4QYC2_9BACI</name>
<comment type="caution">
    <text evidence="8">The sequence shown here is derived from an EMBL/GenBank/DDBJ whole genome shotgun (WGS) entry which is preliminary data.</text>
</comment>
<evidence type="ECO:0000313" key="8">
    <source>
        <dbReference type="EMBL" id="PHD69779.1"/>
    </source>
</evidence>
<feature type="domain" description="Tyr recombinase" evidence="6">
    <location>
        <begin position="107"/>
        <end position="292"/>
    </location>
</feature>
<evidence type="ECO:0000256" key="1">
    <source>
        <dbReference type="ARBA" id="ARBA00008857"/>
    </source>
</evidence>
<keyword evidence="3 5" id="KW-0238">DNA-binding</keyword>
<dbReference type="InterPro" id="IPR002104">
    <property type="entry name" value="Integrase_catalytic"/>
</dbReference>
<dbReference type="Proteomes" id="UP000225997">
    <property type="component" value="Unassembled WGS sequence"/>
</dbReference>
<dbReference type="PROSITE" id="PS51900">
    <property type="entry name" value="CB"/>
    <property type="match status" value="1"/>
</dbReference>
<dbReference type="InterPro" id="IPR011010">
    <property type="entry name" value="DNA_brk_join_enz"/>
</dbReference>
<protein>
    <submittedName>
        <fullName evidence="8">Recombinase</fullName>
    </submittedName>
</protein>
<evidence type="ECO:0000256" key="4">
    <source>
        <dbReference type="ARBA" id="ARBA00023172"/>
    </source>
</evidence>
<dbReference type="InterPro" id="IPR004107">
    <property type="entry name" value="Integrase_SAM-like_N"/>
</dbReference>
<proteinExistence type="inferred from homology"/>
<dbReference type="EMBL" id="NUSQ01000060">
    <property type="protein sequence ID" value="PHD69779.1"/>
    <property type="molecule type" value="Genomic_DNA"/>
</dbReference>
<evidence type="ECO:0000256" key="5">
    <source>
        <dbReference type="PROSITE-ProRule" id="PRU01248"/>
    </source>
</evidence>
<evidence type="ECO:0000313" key="9">
    <source>
        <dbReference type="Proteomes" id="UP000225997"/>
    </source>
</evidence>
<dbReference type="Gene3D" id="1.10.443.10">
    <property type="entry name" value="Intergrase catalytic core"/>
    <property type="match status" value="1"/>
</dbReference>
<evidence type="ECO:0000259" key="6">
    <source>
        <dbReference type="PROSITE" id="PS51898"/>
    </source>
</evidence>
<comment type="similarity">
    <text evidence="1">Belongs to the 'phage' integrase family.</text>
</comment>
<dbReference type="Gene3D" id="1.10.150.130">
    <property type="match status" value="1"/>
</dbReference>